<dbReference type="Gene3D" id="2.40.30.170">
    <property type="match status" value="1"/>
</dbReference>
<dbReference type="PROSITE" id="PS00543">
    <property type="entry name" value="HLYD_FAMILY"/>
    <property type="match status" value="1"/>
</dbReference>
<dbReference type="PANTHER" id="PTHR30386:SF26">
    <property type="entry name" value="TRANSPORT PROTEIN COMB"/>
    <property type="match status" value="1"/>
</dbReference>
<keyword evidence="5" id="KW-0997">Cell inner membrane</keyword>
<organism evidence="13 14">
    <name type="scientific">Pseudodesulfovibrio hydrargyri</name>
    <dbReference type="NCBI Taxonomy" id="2125990"/>
    <lineage>
        <taxon>Bacteria</taxon>
        <taxon>Pseudomonadati</taxon>
        <taxon>Thermodesulfobacteriota</taxon>
        <taxon>Desulfovibrionia</taxon>
        <taxon>Desulfovibrionales</taxon>
        <taxon>Desulfovibrionaceae</taxon>
    </lineage>
</organism>
<protein>
    <submittedName>
        <fullName evidence="13">Hemolysin secretion protein D, chromosomal</fullName>
    </submittedName>
</protein>
<feature type="transmembrane region" description="Helical" evidence="10">
    <location>
        <begin position="27"/>
        <end position="48"/>
    </location>
</feature>
<dbReference type="Pfam" id="PF25994">
    <property type="entry name" value="HH_AprE"/>
    <property type="match status" value="1"/>
</dbReference>
<name>A0A1J5NKY4_9BACT</name>
<dbReference type="InterPro" id="IPR050739">
    <property type="entry name" value="MFP"/>
</dbReference>
<dbReference type="OrthoDB" id="9810980at2"/>
<dbReference type="Gene3D" id="2.40.50.100">
    <property type="match status" value="1"/>
</dbReference>
<feature type="domain" description="AprE-like beta-barrel" evidence="12">
    <location>
        <begin position="330"/>
        <end position="419"/>
    </location>
</feature>
<dbReference type="PANTHER" id="PTHR30386">
    <property type="entry name" value="MEMBRANE FUSION SUBUNIT OF EMRAB-TOLC MULTIDRUG EFFLUX PUMP"/>
    <property type="match status" value="1"/>
</dbReference>
<evidence type="ECO:0000313" key="14">
    <source>
        <dbReference type="Proteomes" id="UP000181901"/>
    </source>
</evidence>
<dbReference type="InterPro" id="IPR010129">
    <property type="entry name" value="T1SS_HlyD"/>
</dbReference>
<evidence type="ECO:0000256" key="10">
    <source>
        <dbReference type="SAM" id="Phobius"/>
    </source>
</evidence>
<keyword evidence="9" id="KW-0175">Coiled coil</keyword>
<comment type="subcellular location">
    <subcellularLocation>
        <location evidence="1">Cell inner membrane</location>
        <topology evidence="1">Single-pass membrane protein</topology>
    </subcellularLocation>
</comment>
<evidence type="ECO:0000256" key="6">
    <source>
        <dbReference type="ARBA" id="ARBA00022692"/>
    </source>
</evidence>
<keyword evidence="14" id="KW-1185">Reference proteome</keyword>
<comment type="similarity">
    <text evidence="2">Belongs to the membrane fusion protein (MFP) (TC 8.A.1) family.</text>
</comment>
<feature type="coiled-coil region" evidence="9">
    <location>
        <begin position="159"/>
        <end position="200"/>
    </location>
</feature>
<evidence type="ECO:0000256" key="7">
    <source>
        <dbReference type="ARBA" id="ARBA00022989"/>
    </source>
</evidence>
<dbReference type="GO" id="GO:0009306">
    <property type="term" value="P:protein secretion"/>
    <property type="evidence" value="ECO:0007669"/>
    <property type="project" value="InterPro"/>
</dbReference>
<dbReference type="InterPro" id="IPR006144">
    <property type="entry name" value="Secretion_HlyD_CS"/>
</dbReference>
<keyword evidence="6 10" id="KW-0812">Transmembrane</keyword>
<evidence type="ECO:0000313" key="13">
    <source>
        <dbReference type="EMBL" id="OIQ52297.1"/>
    </source>
</evidence>
<dbReference type="InterPro" id="IPR058781">
    <property type="entry name" value="HH_AprE-like"/>
</dbReference>
<feature type="domain" description="AprE-like long alpha-helical hairpin" evidence="11">
    <location>
        <begin position="107"/>
        <end position="284"/>
    </location>
</feature>
<reference evidence="13 14" key="1">
    <citation type="submission" date="2015-09" db="EMBL/GenBank/DDBJ databases">
        <title>Genome of Desulfovibrio dechloracetivorans BerOc1, a mercury methylating strain isolated from highly hydrocarbons and metals contaminated coastal sediments.</title>
        <authorList>
            <person name="Goni Urriza M."/>
            <person name="Gassie C."/>
            <person name="Bouchez O."/>
            <person name="Klopp C."/>
            <person name="Ranchou-Peyruse A."/>
            <person name="Remy G."/>
        </authorList>
    </citation>
    <scope>NUCLEOTIDE SEQUENCE [LARGE SCALE GENOMIC DNA]</scope>
    <source>
        <strain evidence="13 14">BerOc1</strain>
    </source>
</reference>
<evidence type="ECO:0000256" key="1">
    <source>
        <dbReference type="ARBA" id="ARBA00004377"/>
    </source>
</evidence>
<evidence type="ECO:0000256" key="2">
    <source>
        <dbReference type="ARBA" id="ARBA00009477"/>
    </source>
</evidence>
<dbReference type="Pfam" id="PF26002">
    <property type="entry name" value="Beta-barrel_AprE"/>
    <property type="match status" value="1"/>
</dbReference>
<dbReference type="Proteomes" id="UP000181901">
    <property type="component" value="Unassembled WGS sequence"/>
</dbReference>
<dbReference type="InterPro" id="IPR058982">
    <property type="entry name" value="Beta-barrel_AprE"/>
</dbReference>
<evidence type="ECO:0000259" key="12">
    <source>
        <dbReference type="Pfam" id="PF26002"/>
    </source>
</evidence>
<evidence type="ECO:0000256" key="4">
    <source>
        <dbReference type="ARBA" id="ARBA00022475"/>
    </source>
</evidence>
<dbReference type="EMBL" id="LKAQ01000001">
    <property type="protein sequence ID" value="OIQ52297.1"/>
    <property type="molecule type" value="Genomic_DNA"/>
</dbReference>
<accession>A0A1J5NKY4</accession>
<dbReference type="AlphaFoldDB" id="A0A1J5NKY4"/>
<evidence type="ECO:0000256" key="8">
    <source>
        <dbReference type="ARBA" id="ARBA00023136"/>
    </source>
</evidence>
<keyword evidence="4" id="KW-1003">Cell membrane</keyword>
<dbReference type="GO" id="GO:0005886">
    <property type="term" value="C:plasma membrane"/>
    <property type="evidence" value="ECO:0007669"/>
    <property type="project" value="UniProtKB-SubCell"/>
</dbReference>
<sequence>MSQKFDRETLLFMSEVDQAMYGRGHRLAYLMSTAILLLMVLFILWANWAMLDERTRGFGRVIPSQRIQEIQNLEGGIMNELFVQEGQTVEKGDILCRLSNEQAASYYRDAQSKALEHQAAIARLTAEANGTDEPDFPADVVEKAPQLVEDQRRIFMAQRNKLNIDIGLLEDQYQQRQQEVNEMVARRNQLRQSLEVAEKQRDIAKPLVEKHIHSELDYLRLEQTVVQLHGDMQALTLGIPRVQRAAKEAKGRIDQARAEYRANALEEINARRQELNSILENLSSGGDRVTRTDVRSPVRGVVKHIMVNTIGGVIRPGESIMEVVPLDDTLLVEAEVKPSDIAFLHPGQRAKVKITAYDFSIYGGLDGTVENISADTIEDEKGESHYLVKVRTKENAITYRGQQLPIIPGMTASVDILTGRKSVLAYLLKPLLKAKQNALRER</sequence>
<proteinExistence type="inferred from homology"/>
<keyword evidence="3" id="KW-0813">Transport</keyword>
<feature type="coiled-coil region" evidence="9">
    <location>
        <begin position="239"/>
        <end position="285"/>
    </location>
</feature>
<gene>
    <name evidence="13" type="primary">hlyD</name>
    <name evidence="13" type="ORF">BerOc1_00772</name>
</gene>
<evidence type="ECO:0000256" key="5">
    <source>
        <dbReference type="ARBA" id="ARBA00022519"/>
    </source>
</evidence>
<comment type="caution">
    <text evidence="13">The sequence shown here is derived from an EMBL/GenBank/DDBJ whole genome shotgun (WGS) entry which is preliminary data.</text>
</comment>
<dbReference type="PRINTS" id="PR01490">
    <property type="entry name" value="RTXTOXIND"/>
</dbReference>
<keyword evidence="8 10" id="KW-0472">Membrane</keyword>
<dbReference type="NCBIfam" id="TIGR01843">
    <property type="entry name" value="type_I_hlyD"/>
    <property type="match status" value="1"/>
</dbReference>
<evidence type="ECO:0000256" key="9">
    <source>
        <dbReference type="SAM" id="Coils"/>
    </source>
</evidence>
<evidence type="ECO:0000256" key="3">
    <source>
        <dbReference type="ARBA" id="ARBA00022448"/>
    </source>
</evidence>
<dbReference type="RefSeq" id="WP_071544368.1">
    <property type="nucleotide sequence ID" value="NZ_LKAQ01000001.1"/>
</dbReference>
<keyword evidence="7 10" id="KW-1133">Transmembrane helix</keyword>
<evidence type="ECO:0000259" key="11">
    <source>
        <dbReference type="Pfam" id="PF25994"/>
    </source>
</evidence>